<organism evidence="2 3">
    <name type="scientific">Luteimicrobium album</name>
    <dbReference type="NCBI Taxonomy" id="1054550"/>
    <lineage>
        <taxon>Bacteria</taxon>
        <taxon>Bacillati</taxon>
        <taxon>Actinomycetota</taxon>
        <taxon>Actinomycetes</taxon>
        <taxon>Micrococcales</taxon>
        <taxon>Luteimicrobium</taxon>
    </lineage>
</organism>
<dbReference type="Proteomes" id="UP001157091">
    <property type="component" value="Unassembled WGS sequence"/>
</dbReference>
<reference evidence="3" key="1">
    <citation type="journal article" date="2019" name="Int. J. Syst. Evol. Microbiol.">
        <title>The Global Catalogue of Microorganisms (GCM) 10K type strain sequencing project: providing services to taxonomists for standard genome sequencing and annotation.</title>
        <authorList>
            <consortium name="The Broad Institute Genomics Platform"/>
            <consortium name="The Broad Institute Genome Sequencing Center for Infectious Disease"/>
            <person name="Wu L."/>
            <person name="Ma J."/>
        </authorList>
    </citation>
    <scope>NUCLEOTIDE SEQUENCE [LARGE SCALE GENOMIC DNA]</scope>
    <source>
        <strain evidence="3">NBRC 106348</strain>
    </source>
</reference>
<evidence type="ECO:0000313" key="3">
    <source>
        <dbReference type="Proteomes" id="UP001157091"/>
    </source>
</evidence>
<protein>
    <submittedName>
        <fullName evidence="2">Uncharacterized protein</fullName>
    </submittedName>
</protein>
<sequence>MRVGGVRVRVAWPALGDAPGQRGLDDGEGHAPDDQVADEHGGTPQVAGGPGDGFLVGVRAHVEAHARGGAESRVGDVPGVERWTRRTERCAWLVTAGGPVGLGAEVVAVMVETILPLIFGASDHAWEFGGSTP</sequence>
<name>A0ABQ6HWU4_9MICO</name>
<feature type="region of interest" description="Disordered" evidence="1">
    <location>
        <begin position="16"/>
        <end position="52"/>
    </location>
</feature>
<gene>
    <name evidence="2" type="ORF">GCM10025864_07520</name>
</gene>
<comment type="caution">
    <text evidence="2">The sequence shown here is derived from an EMBL/GenBank/DDBJ whole genome shotgun (WGS) entry which is preliminary data.</text>
</comment>
<proteinExistence type="predicted"/>
<feature type="compositionally biased region" description="Basic and acidic residues" evidence="1">
    <location>
        <begin position="23"/>
        <end position="41"/>
    </location>
</feature>
<accession>A0ABQ6HWU4</accession>
<keyword evidence="3" id="KW-1185">Reference proteome</keyword>
<evidence type="ECO:0000256" key="1">
    <source>
        <dbReference type="SAM" id="MobiDB-lite"/>
    </source>
</evidence>
<dbReference type="EMBL" id="BSUK01000001">
    <property type="protein sequence ID" value="GMA22993.1"/>
    <property type="molecule type" value="Genomic_DNA"/>
</dbReference>
<evidence type="ECO:0000313" key="2">
    <source>
        <dbReference type="EMBL" id="GMA22993.1"/>
    </source>
</evidence>